<dbReference type="SUPFAM" id="SSF48403">
    <property type="entry name" value="Ankyrin repeat"/>
    <property type="match status" value="1"/>
</dbReference>
<keyword evidence="5" id="KW-1185">Reference proteome</keyword>
<evidence type="ECO:0000313" key="4">
    <source>
        <dbReference type="EMBL" id="KAK0594810.1"/>
    </source>
</evidence>
<evidence type="ECO:0000256" key="1">
    <source>
        <dbReference type="ARBA" id="ARBA00022737"/>
    </source>
</evidence>
<protein>
    <recommendedName>
        <fullName evidence="6">PGG domain-containing protein</fullName>
    </recommendedName>
</protein>
<dbReference type="InterPro" id="IPR036770">
    <property type="entry name" value="Ankyrin_rpt-contain_sf"/>
</dbReference>
<reference evidence="4" key="2">
    <citation type="submission" date="2023-06" db="EMBL/GenBank/DDBJ databases">
        <authorList>
            <person name="Swenson N.G."/>
            <person name="Wegrzyn J.L."/>
            <person name="Mcevoy S.L."/>
        </authorList>
    </citation>
    <scope>NUCLEOTIDE SEQUENCE</scope>
    <source>
        <strain evidence="4">NS2018</strain>
        <tissue evidence="4">Leaf</tissue>
    </source>
</reference>
<reference evidence="4" key="1">
    <citation type="journal article" date="2022" name="Plant J.">
        <title>Strategies of tolerance reflected in two North American maple genomes.</title>
        <authorList>
            <person name="McEvoy S.L."/>
            <person name="Sezen U.U."/>
            <person name="Trouern-Trend A."/>
            <person name="McMahon S.M."/>
            <person name="Schaberg P.G."/>
            <person name="Yang J."/>
            <person name="Wegrzyn J.L."/>
            <person name="Swenson N.G."/>
        </authorList>
    </citation>
    <scope>NUCLEOTIDE SEQUENCE</scope>
    <source>
        <strain evidence="4">NS2018</strain>
    </source>
</reference>
<dbReference type="GO" id="GO:0005886">
    <property type="term" value="C:plasma membrane"/>
    <property type="evidence" value="ECO:0007669"/>
    <property type="project" value="TreeGrafter"/>
</dbReference>
<dbReference type="PANTHER" id="PTHR24186:SF50">
    <property type="entry name" value="ANKYRIN REPEAT-CONTAINING PROTEIN ITN1-LIKE ISOFORM X1"/>
    <property type="match status" value="1"/>
</dbReference>
<keyword evidence="3" id="KW-0472">Membrane</keyword>
<evidence type="ECO:0000256" key="3">
    <source>
        <dbReference type="SAM" id="Phobius"/>
    </source>
</evidence>
<name>A0AA39ST57_ACESA</name>
<organism evidence="4 5">
    <name type="scientific">Acer saccharum</name>
    <name type="common">Sugar maple</name>
    <dbReference type="NCBI Taxonomy" id="4024"/>
    <lineage>
        <taxon>Eukaryota</taxon>
        <taxon>Viridiplantae</taxon>
        <taxon>Streptophyta</taxon>
        <taxon>Embryophyta</taxon>
        <taxon>Tracheophyta</taxon>
        <taxon>Spermatophyta</taxon>
        <taxon>Magnoliopsida</taxon>
        <taxon>eudicotyledons</taxon>
        <taxon>Gunneridae</taxon>
        <taxon>Pentapetalae</taxon>
        <taxon>rosids</taxon>
        <taxon>malvids</taxon>
        <taxon>Sapindales</taxon>
        <taxon>Sapindaceae</taxon>
        <taxon>Hippocastanoideae</taxon>
        <taxon>Acereae</taxon>
        <taxon>Acer</taxon>
    </lineage>
</organism>
<dbReference type="Gene3D" id="1.25.40.20">
    <property type="entry name" value="Ankyrin repeat-containing domain"/>
    <property type="match status" value="1"/>
</dbReference>
<dbReference type="Proteomes" id="UP001168877">
    <property type="component" value="Unassembled WGS sequence"/>
</dbReference>
<comment type="caution">
    <text evidence="4">The sequence shown here is derived from an EMBL/GenBank/DDBJ whole genome shotgun (WGS) entry which is preliminary data.</text>
</comment>
<evidence type="ECO:0000313" key="5">
    <source>
        <dbReference type="Proteomes" id="UP001168877"/>
    </source>
</evidence>
<dbReference type="AlphaFoldDB" id="A0AA39ST57"/>
<dbReference type="PANTHER" id="PTHR24186">
    <property type="entry name" value="PROTEIN PHOSPHATASE 1 REGULATORY SUBUNIT"/>
    <property type="match status" value="1"/>
</dbReference>
<proteinExistence type="predicted"/>
<keyword evidence="3" id="KW-0812">Transmembrane</keyword>
<sequence length="255" mass="29261">MKKLLEMRPDATEFLCNRGRSILHIPAMRGKEEIVSCILKEKALDELVNKMDKDGNTLLYLEALSCNHVVMATLLYHKQSKLDIVNNQGLTAYDLYILKESQKEDQGINVNAYNDFSEMDFKRFEEPNRLQKKITSVLFYKTNECFSPATSKLIEMKSKERLSKEDINNRINILFVVAALIIGLAYAGSLQMPWDGKSMLDAFGLSHNDTDFLDEDELMKYGLEKLLLAKFMLQQCCSNDSIHYSSIHTLYCTIT</sequence>
<evidence type="ECO:0000256" key="2">
    <source>
        <dbReference type="ARBA" id="ARBA00023043"/>
    </source>
</evidence>
<keyword evidence="1" id="KW-0677">Repeat</keyword>
<accession>A0AA39ST57</accession>
<evidence type="ECO:0008006" key="6">
    <source>
        <dbReference type="Google" id="ProtNLM"/>
    </source>
</evidence>
<feature type="transmembrane region" description="Helical" evidence="3">
    <location>
        <begin position="171"/>
        <end position="189"/>
    </location>
</feature>
<dbReference type="EMBL" id="JAUESC010000004">
    <property type="protein sequence ID" value="KAK0594810.1"/>
    <property type="molecule type" value="Genomic_DNA"/>
</dbReference>
<keyword evidence="3" id="KW-1133">Transmembrane helix</keyword>
<gene>
    <name evidence="4" type="ORF">LWI29_000748</name>
</gene>
<keyword evidence="2" id="KW-0040">ANK repeat</keyword>